<accession>A0A838BVQ2</accession>
<dbReference type="GO" id="GO:0000150">
    <property type="term" value="F:DNA strand exchange activity"/>
    <property type="evidence" value="ECO:0007669"/>
    <property type="project" value="InterPro"/>
</dbReference>
<evidence type="ECO:0000259" key="2">
    <source>
        <dbReference type="PROSITE" id="PS50994"/>
    </source>
</evidence>
<dbReference type="RefSeq" id="WP_181054774.1">
    <property type="nucleotide sequence ID" value="NZ_JACDXJ010000003.1"/>
</dbReference>
<evidence type="ECO:0000256" key="1">
    <source>
        <dbReference type="ARBA" id="ARBA00009277"/>
    </source>
</evidence>
<feature type="domain" description="Integrase catalytic" evidence="2">
    <location>
        <begin position="133"/>
        <end position="308"/>
    </location>
</feature>
<dbReference type="InterPro" id="IPR054353">
    <property type="entry name" value="IstA-like_C"/>
</dbReference>
<dbReference type="Proteomes" id="UP000572984">
    <property type="component" value="Unassembled WGS sequence"/>
</dbReference>
<evidence type="ECO:0000313" key="3">
    <source>
        <dbReference type="EMBL" id="MBA1159182.1"/>
    </source>
</evidence>
<dbReference type="GO" id="GO:0015074">
    <property type="term" value="P:DNA integration"/>
    <property type="evidence" value="ECO:0007669"/>
    <property type="project" value="InterPro"/>
</dbReference>
<sequence length="429" mass="47980">MSTGVSVDPALSRTMRGDEMLQAEEVAAMLRLHGLGWGAKRLAKEFGCARNTVRRYLREGGAVAFRKPVRRSAFDGLDDWLRERFFRHSGNADVVRQELASEHGIIIGLRSVELRVQRWRRELKAQMRATVRFETAPGQQMQIDFGDTRVWIGGERVRLHLFVATLGYSRRLHIRPSLRERQADWFEGMEGAFLRFGGVPAEVLFDNPKALVEHHDAATREVRFNGRLHAFARYWGFTPRACAPYRARTKGKDERGVGYVKKNAIAGRRFESWAALEAHLDRWTREIADQRVHGTTGVAPAERFADEAGALRPLGGRAPFGQLRDLVRKVQADCAIDLDTNSYSVPWRLIGESVQVVVLGGRVIVRHAGEVVADHALCRGRRQRIVERAHLAGVVGAAGPVRSAPTEIGPPPALLRPLAEYEALVGGGW</sequence>
<evidence type="ECO:0000313" key="4">
    <source>
        <dbReference type="Proteomes" id="UP000572984"/>
    </source>
</evidence>
<dbReference type="PANTHER" id="PTHR35004">
    <property type="entry name" value="TRANSPOSASE RV3428C-RELATED"/>
    <property type="match status" value="1"/>
</dbReference>
<proteinExistence type="inferred from homology"/>
<keyword evidence="4" id="KW-1185">Reference proteome</keyword>
<dbReference type="EMBL" id="JACDXJ010000003">
    <property type="protein sequence ID" value="MBA1159182.1"/>
    <property type="molecule type" value="Genomic_DNA"/>
</dbReference>
<reference evidence="3 4" key="1">
    <citation type="submission" date="2020-07" db="EMBL/GenBank/DDBJ databases">
        <title>Draft genome and description of Microvirga mediterraneensis Marseille-Q2068 sp. nov.</title>
        <authorList>
            <person name="Boxberger M."/>
        </authorList>
    </citation>
    <scope>NUCLEOTIDE SEQUENCE [LARGE SCALE GENOMIC DNA]</scope>
    <source>
        <strain evidence="3 4">Marseille-Q2068</strain>
    </source>
</reference>
<dbReference type="InterPro" id="IPR012337">
    <property type="entry name" value="RNaseH-like_sf"/>
</dbReference>
<gene>
    <name evidence="3" type="ORF">H0S73_24155</name>
</gene>
<dbReference type="Gene3D" id="3.30.420.10">
    <property type="entry name" value="Ribonuclease H-like superfamily/Ribonuclease H"/>
    <property type="match status" value="1"/>
</dbReference>
<dbReference type="InterPro" id="IPR001584">
    <property type="entry name" value="Integrase_cat-core"/>
</dbReference>
<dbReference type="NCBIfam" id="NF033546">
    <property type="entry name" value="transpos_IS21"/>
    <property type="match status" value="1"/>
</dbReference>
<comment type="caution">
    <text evidence="3">The sequence shown here is derived from an EMBL/GenBank/DDBJ whole genome shotgun (WGS) entry which is preliminary data.</text>
</comment>
<dbReference type="AlphaFoldDB" id="A0A838BVQ2"/>
<protein>
    <submittedName>
        <fullName evidence="3">IS21 family transposase</fullName>
    </submittedName>
</protein>
<dbReference type="InterPro" id="IPR006120">
    <property type="entry name" value="Resolvase_HTH_dom"/>
</dbReference>
<dbReference type="PANTHER" id="PTHR35004:SF7">
    <property type="entry name" value="INTEGRASE PROTEIN"/>
    <property type="match status" value="1"/>
</dbReference>
<dbReference type="InterPro" id="IPR036397">
    <property type="entry name" value="RNaseH_sf"/>
</dbReference>
<dbReference type="Pfam" id="PF22483">
    <property type="entry name" value="Mu-transpos_C_2"/>
    <property type="match status" value="1"/>
</dbReference>
<name>A0A838BVQ2_9HYPH</name>
<dbReference type="SUPFAM" id="SSF53098">
    <property type="entry name" value="Ribonuclease H-like"/>
    <property type="match status" value="1"/>
</dbReference>
<dbReference type="Pfam" id="PF02796">
    <property type="entry name" value="HTH_7"/>
    <property type="match status" value="1"/>
</dbReference>
<dbReference type="PROSITE" id="PS50994">
    <property type="entry name" value="INTEGRASE"/>
    <property type="match status" value="1"/>
</dbReference>
<comment type="similarity">
    <text evidence="1">Belongs to the transposase IS21/IS408/IS1162 family.</text>
</comment>
<dbReference type="Pfam" id="PF00665">
    <property type="entry name" value="rve"/>
    <property type="match status" value="1"/>
</dbReference>
<organism evidence="3 4">
    <name type="scientific">Microvirga mediterraneensis</name>
    <dbReference type="NCBI Taxonomy" id="2754695"/>
    <lineage>
        <taxon>Bacteria</taxon>
        <taxon>Pseudomonadati</taxon>
        <taxon>Pseudomonadota</taxon>
        <taxon>Alphaproteobacteria</taxon>
        <taxon>Hyphomicrobiales</taxon>
        <taxon>Methylobacteriaceae</taxon>
        <taxon>Microvirga</taxon>
    </lineage>
</organism>
<dbReference type="GO" id="GO:0003677">
    <property type="term" value="F:DNA binding"/>
    <property type="evidence" value="ECO:0007669"/>
    <property type="project" value="InterPro"/>
</dbReference>